<name>A0A540WTI4_9BACT</name>
<dbReference type="CDD" id="cd00090">
    <property type="entry name" value="HTH_ARSR"/>
    <property type="match status" value="1"/>
</dbReference>
<dbReference type="InterPro" id="IPR052526">
    <property type="entry name" value="HTH-type_Bedaq_tolerance"/>
</dbReference>
<dbReference type="Pfam" id="PF12802">
    <property type="entry name" value="MarR_2"/>
    <property type="match status" value="1"/>
</dbReference>
<dbReference type="GO" id="GO:0003700">
    <property type="term" value="F:DNA-binding transcription factor activity"/>
    <property type="evidence" value="ECO:0007669"/>
    <property type="project" value="InterPro"/>
</dbReference>
<dbReference type="OrthoDB" id="3211876at2"/>
<dbReference type="SUPFAM" id="SSF46785">
    <property type="entry name" value="Winged helix' DNA-binding domain"/>
    <property type="match status" value="1"/>
</dbReference>
<comment type="caution">
    <text evidence="2">The sequence shown here is derived from an EMBL/GenBank/DDBJ whole genome shotgun (WGS) entry which is preliminary data.</text>
</comment>
<dbReference type="Gene3D" id="1.10.10.10">
    <property type="entry name" value="Winged helix-like DNA-binding domain superfamily/Winged helix DNA-binding domain"/>
    <property type="match status" value="1"/>
</dbReference>
<evidence type="ECO:0000259" key="1">
    <source>
        <dbReference type="SMART" id="SM00347"/>
    </source>
</evidence>
<dbReference type="EMBL" id="VIFM01000144">
    <property type="protein sequence ID" value="TQF12322.1"/>
    <property type="molecule type" value="Genomic_DNA"/>
</dbReference>
<dbReference type="PANTHER" id="PTHR39515">
    <property type="entry name" value="CONSERVED PROTEIN"/>
    <property type="match status" value="1"/>
</dbReference>
<keyword evidence="3" id="KW-1185">Reference proteome</keyword>
<feature type="domain" description="HTH marR-type" evidence="1">
    <location>
        <begin position="14"/>
        <end position="115"/>
    </location>
</feature>
<dbReference type="InterPro" id="IPR036390">
    <property type="entry name" value="WH_DNA-bd_sf"/>
</dbReference>
<organism evidence="2 3">
    <name type="scientific">Myxococcus llanfairpwllgwyngyllgogerychwyrndrobwllllantysiliogogogochensis</name>
    <dbReference type="NCBI Taxonomy" id="2590453"/>
    <lineage>
        <taxon>Bacteria</taxon>
        <taxon>Pseudomonadati</taxon>
        <taxon>Myxococcota</taxon>
        <taxon>Myxococcia</taxon>
        <taxon>Myxococcales</taxon>
        <taxon>Cystobacterineae</taxon>
        <taxon>Myxococcaceae</taxon>
        <taxon>Myxococcus</taxon>
    </lineage>
</organism>
<dbReference type="Proteomes" id="UP000315369">
    <property type="component" value="Unassembled WGS sequence"/>
</dbReference>
<dbReference type="AlphaFoldDB" id="A0A540WTI4"/>
<evidence type="ECO:0000313" key="3">
    <source>
        <dbReference type="Proteomes" id="UP000315369"/>
    </source>
</evidence>
<dbReference type="InterPro" id="IPR000835">
    <property type="entry name" value="HTH_MarR-typ"/>
</dbReference>
<dbReference type="SMART" id="SM00347">
    <property type="entry name" value="HTH_MARR"/>
    <property type="match status" value="1"/>
</dbReference>
<reference evidence="2 3" key="1">
    <citation type="submission" date="2019-06" db="EMBL/GenBank/DDBJ databases">
        <authorList>
            <person name="Livingstone P."/>
            <person name="Whitworth D."/>
        </authorList>
    </citation>
    <scope>NUCLEOTIDE SEQUENCE [LARGE SCALE GENOMIC DNA]</scope>
    <source>
        <strain evidence="2 3">AM401</strain>
    </source>
</reference>
<proteinExistence type="predicted"/>
<evidence type="ECO:0000313" key="2">
    <source>
        <dbReference type="EMBL" id="TQF12322.1"/>
    </source>
</evidence>
<protein>
    <submittedName>
        <fullName evidence="2">MarR family transcriptional regulator</fullName>
    </submittedName>
</protein>
<dbReference type="RefSeq" id="WP_141645957.1">
    <property type="nucleotide sequence ID" value="NZ_VIFM01000144.1"/>
</dbReference>
<sequence length="151" mass="16540">MRHLLELLDGAVGRVYEEEGFAYRPRYTPLVRALMQDEPMTIGQLAEASDTTQPATTQTLALMVKDGLVLSEPGPVDGRQRWIRLSPSGRALLPGLQSRWKATASAAASLDAELPVPLSEVLERAIQALETKSFDERVASARGRQSKRRGA</sequence>
<accession>A0A540WTI4</accession>
<dbReference type="InterPro" id="IPR036388">
    <property type="entry name" value="WH-like_DNA-bd_sf"/>
</dbReference>
<gene>
    <name evidence="2" type="ORF">FJV41_29720</name>
</gene>
<dbReference type="InterPro" id="IPR011991">
    <property type="entry name" value="ArsR-like_HTH"/>
</dbReference>
<dbReference type="PANTHER" id="PTHR39515:SF2">
    <property type="entry name" value="HTH-TYPE TRANSCRIPTIONAL REGULATOR RV0880"/>
    <property type="match status" value="1"/>
</dbReference>